<accession>A0A819THB1</accession>
<organism evidence="4 5">
    <name type="scientific">Rotaria sordida</name>
    <dbReference type="NCBI Taxonomy" id="392033"/>
    <lineage>
        <taxon>Eukaryota</taxon>
        <taxon>Metazoa</taxon>
        <taxon>Spiralia</taxon>
        <taxon>Gnathifera</taxon>
        <taxon>Rotifera</taxon>
        <taxon>Eurotatoria</taxon>
        <taxon>Bdelloidea</taxon>
        <taxon>Philodinida</taxon>
        <taxon>Philodinidae</taxon>
        <taxon>Rotaria</taxon>
    </lineage>
</organism>
<evidence type="ECO:0000256" key="1">
    <source>
        <dbReference type="SAM" id="Coils"/>
    </source>
</evidence>
<dbReference type="Proteomes" id="UP000663874">
    <property type="component" value="Unassembled WGS sequence"/>
</dbReference>
<dbReference type="InterPro" id="IPR048724">
    <property type="entry name" value="NuMA_N_HOOK"/>
</dbReference>
<dbReference type="Proteomes" id="UP000663823">
    <property type="component" value="Unassembled WGS sequence"/>
</dbReference>
<gene>
    <name evidence="4" type="ORF">FNK824_LOCUS30382</name>
    <name evidence="3" type="ORF">OTI717_LOCUS24186</name>
</gene>
<proteinExistence type="predicted"/>
<dbReference type="AlphaFoldDB" id="A0A819THB1"/>
<evidence type="ECO:0000259" key="2">
    <source>
        <dbReference type="Pfam" id="PF21670"/>
    </source>
</evidence>
<evidence type="ECO:0000313" key="5">
    <source>
        <dbReference type="Proteomes" id="UP000663874"/>
    </source>
</evidence>
<keyword evidence="1" id="KW-0175">Coiled coil</keyword>
<feature type="domain" description="Nuclear mitotic apparatus protein 1 N-terminal hook" evidence="2">
    <location>
        <begin position="4"/>
        <end position="104"/>
    </location>
</feature>
<evidence type="ECO:0000313" key="3">
    <source>
        <dbReference type="EMBL" id="CAF3908846.1"/>
    </source>
</evidence>
<sequence>MVNEELILFAINSLIGASLQPVTSINELQNANHFIEIISAVEARQFPEADISIPALTDSTEDKFEFILQYLSKQSTCSIIEWNLNELVHGNDVLLFKTALLVIFIARDEIFRSFHLSAFNNTQYKRLTTLFKLHMIKTVANDAYQLNVDACFIDACLQDDKESQKTTAAKRKCVDPLISDSNGSRNNNNHSLILDESRTCSTNQSQIGTVSIQSCNAIQEDVFKIQNILVNINNKYGDLEKQRKHNELNEKVVQQIDYDIIKDERNQLREDIRRYEVENKKIREVKDAHTSNVILNEELVRADRLDDLLDGDSN</sequence>
<dbReference type="EMBL" id="CAJOBE010009274">
    <property type="protein sequence ID" value="CAF4081378.1"/>
    <property type="molecule type" value="Genomic_DNA"/>
</dbReference>
<dbReference type="Pfam" id="PF21670">
    <property type="entry name" value="HOOK_N_NuMA"/>
    <property type="match status" value="1"/>
</dbReference>
<dbReference type="EMBL" id="CAJOAX010004500">
    <property type="protein sequence ID" value="CAF3908846.1"/>
    <property type="molecule type" value="Genomic_DNA"/>
</dbReference>
<reference evidence="4" key="1">
    <citation type="submission" date="2021-02" db="EMBL/GenBank/DDBJ databases">
        <authorList>
            <person name="Nowell W R."/>
        </authorList>
    </citation>
    <scope>NUCLEOTIDE SEQUENCE</scope>
</reference>
<evidence type="ECO:0000313" key="4">
    <source>
        <dbReference type="EMBL" id="CAF4081378.1"/>
    </source>
</evidence>
<name>A0A819THB1_9BILA</name>
<comment type="caution">
    <text evidence="4">The sequence shown here is derived from an EMBL/GenBank/DDBJ whole genome shotgun (WGS) entry which is preliminary data.</text>
</comment>
<protein>
    <recommendedName>
        <fullName evidence="2">Nuclear mitotic apparatus protein 1 N-terminal hook domain-containing protein</fullName>
    </recommendedName>
</protein>
<feature type="coiled-coil region" evidence="1">
    <location>
        <begin position="258"/>
        <end position="285"/>
    </location>
</feature>